<dbReference type="InterPro" id="IPR036890">
    <property type="entry name" value="HATPase_C_sf"/>
</dbReference>
<keyword evidence="13" id="KW-1185">Reference proteome</keyword>
<dbReference type="eggNOG" id="COG2202">
    <property type="taxonomic scope" value="Bacteria"/>
</dbReference>
<dbReference type="Pfam" id="PF08447">
    <property type="entry name" value="PAS_3"/>
    <property type="match status" value="3"/>
</dbReference>
<feature type="domain" description="Histidine kinase" evidence="9">
    <location>
        <begin position="822"/>
        <end position="1043"/>
    </location>
</feature>
<dbReference type="GO" id="GO:0000155">
    <property type="term" value="F:phosphorelay sensor kinase activity"/>
    <property type="evidence" value="ECO:0007669"/>
    <property type="project" value="InterPro"/>
</dbReference>
<dbReference type="SMART" id="SM00387">
    <property type="entry name" value="HATPase_c"/>
    <property type="match status" value="1"/>
</dbReference>
<dbReference type="Gene3D" id="3.30.450.40">
    <property type="match status" value="1"/>
</dbReference>
<dbReference type="InterPro" id="IPR000014">
    <property type="entry name" value="PAS"/>
</dbReference>
<dbReference type="KEGG" id="mic:Mic7113_0994"/>
<evidence type="ECO:0000259" key="9">
    <source>
        <dbReference type="PROSITE" id="PS50109"/>
    </source>
</evidence>
<gene>
    <name evidence="12" type="ORF">Mic7113_0994</name>
</gene>
<evidence type="ECO:0000256" key="5">
    <source>
        <dbReference type="ARBA" id="ARBA00022777"/>
    </source>
</evidence>
<dbReference type="Pfam" id="PF02518">
    <property type="entry name" value="HATPase_c"/>
    <property type="match status" value="1"/>
</dbReference>
<keyword evidence="8" id="KW-1133">Transmembrane helix</keyword>
<evidence type="ECO:0000313" key="13">
    <source>
        <dbReference type="Proteomes" id="UP000010471"/>
    </source>
</evidence>
<keyword evidence="6" id="KW-0902">Two-component regulatory system</keyword>
<organism evidence="12 13">
    <name type="scientific">Allocoleopsis franciscana PCC 7113</name>
    <dbReference type="NCBI Taxonomy" id="1173027"/>
    <lineage>
        <taxon>Bacteria</taxon>
        <taxon>Bacillati</taxon>
        <taxon>Cyanobacteriota</taxon>
        <taxon>Cyanophyceae</taxon>
        <taxon>Coleofasciculales</taxon>
        <taxon>Coleofasciculaceae</taxon>
        <taxon>Allocoleopsis</taxon>
        <taxon>Allocoleopsis franciscana</taxon>
    </lineage>
</organism>
<dbReference type="InterPro" id="IPR003594">
    <property type="entry name" value="HATPase_dom"/>
</dbReference>
<dbReference type="PROSITE" id="PS50113">
    <property type="entry name" value="PAC"/>
    <property type="match status" value="3"/>
</dbReference>
<keyword evidence="4 12" id="KW-0808">Transferase</keyword>
<dbReference type="EC" id="2.7.13.3" evidence="2"/>
<dbReference type="InterPro" id="IPR029016">
    <property type="entry name" value="GAF-like_dom_sf"/>
</dbReference>
<dbReference type="SUPFAM" id="SSF55781">
    <property type="entry name" value="GAF domain-like"/>
    <property type="match status" value="1"/>
</dbReference>
<dbReference type="SUPFAM" id="SSF47384">
    <property type="entry name" value="Homodimeric domain of signal transducing histidine kinase"/>
    <property type="match status" value="1"/>
</dbReference>
<feature type="domain" description="PAC" evidence="11">
    <location>
        <begin position="752"/>
        <end position="804"/>
    </location>
</feature>
<evidence type="ECO:0000259" key="11">
    <source>
        <dbReference type="PROSITE" id="PS50113"/>
    </source>
</evidence>
<dbReference type="SUPFAM" id="SSF55785">
    <property type="entry name" value="PYP-like sensor domain (PAS domain)"/>
    <property type="match status" value="4"/>
</dbReference>
<feature type="domain" description="PAS" evidence="10">
    <location>
        <begin position="545"/>
        <end position="620"/>
    </location>
</feature>
<dbReference type="SMART" id="SM00086">
    <property type="entry name" value="PAC"/>
    <property type="match status" value="3"/>
</dbReference>
<dbReference type="CDD" id="cd00130">
    <property type="entry name" value="PAS"/>
    <property type="match status" value="3"/>
</dbReference>
<dbReference type="InterPro" id="IPR013655">
    <property type="entry name" value="PAS_fold_3"/>
</dbReference>
<dbReference type="NCBIfam" id="TIGR00229">
    <property type="entry name" value="sensory_box"/>
    <property type="match status" value="4"/>
</dbReference>
<feature type="coiled-coil region" evidence="7">
    <location>
        <begin position="62"/>
        <end position="100"/>
    </location>
</feature>
<evidence type="ECO:0000256" key="2">
    <source>
        <dbReference type="ARBA" id="ARBA00012438"/>
    </source>
</evidence>
<sequence length="1067" mass="122209">MMLKVLQILSDNFFISNGYNRLWESSIFRVQIDNTFIIIFSSFSIFLILVHFLRQRPDMPSEEALQQAKNQLEIRVEERTQELRQALAELKEVILQLQWEIGQRQQVEASLREREEQYRSVVDNVKEVIFQTDVNGYWTFLNPAWSEITDFAIAGSLGTFFLDYVHPDDRQRNLYEFQLLIAGKQEYCRHEVRYRTACGSYRWIEVFTQLTFDANRKITGTCGTLYDITERHLSEEVLAERERYLAALVEVQRRLLAFEKDTQQGLIKQKPYNEILEVLGQVADASRVYVFENYRDEQGRLLMSQQAEWCAPGMPPKMESQTVQNLSYDDVFPRWSQVLSQNEIIAGIITEFPESERVVLAPQGILSILILPLTVNGTFFGFIGFDNCTEGHPWQASEVDLLTSAAAAVSLWNESFLAQQALRQSEAVNRALLEAIPDALVRIHRDGTYLDFIPAKNRQTPISAHAFLGKKIASLLPHELALKLSADVAATLSTGKVQVSEAPIQIKGERRHYEIRSVFYSQDEVLIMGRDVTEQKQAEAALRESEERFRSLVDHIPGVVYRRAYDADWTIDFISDFMEEMIGYPAADFLHNQVRTFTSVIAPEDRTRVERVVAECIALRKPYVIEYRLVGKDGSIRWVYEKGQGVFAADGSLLCLDGVLFDITDYRKTQEDLRLREEQFRQLTENIHEVFFLTLPDLSQILYISPAYEDLWGRTTQSLYEQPQSWLDSVHPEDRDRVVAALTPHLQQVQDFDEEYRIVRPDGSVRWIWVRACHILHKVDSPARIAGIAEDVTERKLAEVEILNALAKEKELGDLKSRFISITSHEFRTPLATIMSTAELLEYYEWTQEDKVEQLHLIQDAVKHMLQLLEDSLFIGTAEAGQVRFNPEPLVLNEFCQDLVTEMQRGMSLNPTPSGIPHTLTLVCRGHRFLACMDKKLLRQLLSNLLCNAIKYSPAGGQVHFELTCQDDKAIFQIQDQGIGIPKEEQSRLFEFFYRAKNVGAIAGTGLGLAIVKTCVDLHRGEIAVESEVGIGTRFTVSLPLKNHFSLPMLNCLPPHPHQPTRLGDAS</sequence>
<dbReference type="InterPro" id="IPR004358">
    <property type="entry name" value="Sig_transdc_His_kin-like_C"/>
</dbReference>
<dbReference type="SUPFAM" id="SSF55874">
    <property type="entry name" value="ATPase domain of HSP90 chaperone/DNA topoisomerase II/histidine kinase"/>
    <property type="match status" value="1"/>
</dbReference>
<dbReference type="Proteomes" id="UP000010471">
    <property type="component" value="Chromosome"/>
</dbReference>
<evidence type="ECO:0000256" key="7">
    <source>
        <dbReference type="SAM" id="Coils"/>
    </source>
</evidence>
<dbReference type="PANTHER" id="PTHR43304:SF1">
    <property type="entry name" value="PAC DOMAIN-CONTAINING PROTEIN"/>
    <property type="match status" value="1"/>
</dbReference>
<evidence type="ECO:0000256" key="3">
    <source>
        <dbReference type="ARBA" id="ARBA00022553"/>
    </source>
</evidence>
<dbReference type="OrthoDB" id="441261at2"/>
<protein>
    <recommendedName>
        <fullName evidence="2">histidine kinase</fullName>
        <ecNumber evidence="2">2.7.13.3</ecNumber>
    </recommendedName>
</protein>
<feature type="domain" description="PAS" evidence="10">
    <location>
        <begin position="676"/>
        <end position="749"/>
    </location>
</feature>
<keyword evidence="7" id="KW-0175">Coiled coil</keyword>
<dbReference type="InterPro" id="IPR052162">
    <property type="entry name" value="Sensor_kinase/Photoreceptor"/>
</dbReference>
<dbReference type="SMART" id="SM00091">
    <property type="entry name" value="PAS"/>
    <property type="match status" value="4"/>
</dbReference>
<dbReference type="PROSITE" id="PS50112">
    <property type="entry name" value="PAS"/>
    <property type="match status" value="3"/>
</dbReference>
<dbReference type="InterPro" id="IPR001610">
    <property type="entry name" value="PAC"/>
</dbReference>
<dbReference type="PRINTS" id="PR00344">
    <property type="entry name" value="BCTRLSENSOR"/>
</dbReference>
<dbReference type="CDD" id="cd00082">
    <property type="entry name" value="HisKA"/>
    <property type="match status" value="1"/>
</dbReference>
<keyword evidence="8" id="KW-0812">Transmembrane</keyword>
<proteinExistence type="predicted"/>
<dbReference type="PROSITE" id="PS50109">
    <property type="entry name" value="HIS_KIN"/>
    <property type="match status" value="1"/>
</dbReference>
<feature type="domain" description="PAC" evidence="11">
    <location>
        <begin position="188"/>
        <end position="240"/>
    </location>
</feature>
<keyword evidence="3" id="KW-0597">Phosphoprotein</keyword>
<dbReference type="STRING" id="1173027.Mic7113_0994"/>
<dbReference type="EMBL" id="CP003630">
    <property type="protein sequence ID" value="AFZ16889.1"/>
    <property type="molecule type" value="Genomic_DNA"/>
</dbReference>
<dbReference type="InterPro" id="IPR003661">
    <property type="entry name" value="HisK_dim/P_dom"/>
</dbReference>
<keyword evidence="5 12" id="KW-0418">Kinase</keyword>
<keyword evidence="8" id="KW-0472">Membrane</keyword>
<dbReference type="PANTHER" id="PTHR43304">
    <property type="entry name" value="PHYTOCHROME-LIKE PROTEIN CPH1"/>
    <property type="match status" value="1"/>
</dbReference>
<dbReference type="SMART" id="SM00065">
    <property type="entry name" value="GAF"/>
    <property type="match status" value="1"/>
</dbReference>
<dbReference type="AlphaFoldDB" id="K9WAT7"/>
<evidence type="ECO:0000256" key="1">
    <source>
        <dbReference type="ARBA" id="ARBA00000085"/>
    </source>
</evidence>
<evidence type="ECO:0000256" key="6">
    <source>
        <dbReference type="ARBA" id="ARBA00023012"/>
    </source>
</evidence>
<dbReference type="Gene3D" id="3.30.565.10">
    <property type="entry name" value="Histidine kinase-like ATPase, C-terminal domain"/>
    <property type="match status" value="1"/>
</dbReference>
<dbReference type="eggNOG" id="COG2203">
    <property type="taxonomic scope" value="Bacteria"/>
</dbReference>
<reference evidence="12 13" key="1">
    <citation type="submission" date="2012-06" db="EMBL/GenBank/DDBJ databases">
        <title>Finished chromosome of genome of Microcoleus sp. PCC 7113.</title>
        <authorList>
            <consortium name="US DOE Joint Genome Institute"/>
            <person name="Gugger M."/>
            <person name="Coursin T."/>
            <person name="Rippka R."/>
            <person name="Tandeau De Marsac N."/>
            <person name="Huntemann M."/>
            <person name="Wei C.-L."/>
            <person name="Han J."/>
            <person name="Detter J.C."/>
            <person name="Han C."/>
            <person name="Tapia R."/>
            <person name="Chen A."/>
            <person name="Kyrpides N."/>
            <person name="Mavromatis K."/>
            <person name="Markowitz V."/>
            <person name="Szeto E."/>
            <person name="Ivanova N."/>
            <person name="Pagani I."/>
            <person name="Pati A."/>
            <person name="Goodwin L."/>
            <person name="Nordberg H.P."/>
            <person name="Cantor M.N."/>
            <person name="Hua S.X."/>
            <person name="Woyke T."/>
            <person name="Kerfeld C.A."/>
        </authorList>
    </citation>
    <scope>NUCLEOTIDE SEQUENCE [LARGE SCALE GENOMIC DNA]</scope>
    <source>
        <strain evidence="12 13">PCC 7113</strain>
    </source>
</reference>
<dbReference type="InterPro" id="IPR005467">
    <property type="entry name" value="His_kinase_dom"/>
</dbReference>
<feature type="transmembrane region" description="Helical" evidence="8">
    <location>
        <begin position="35"/>
        <end position="53"/>
    </location>
</feature>
<evidence type="ECO:0000313" key="12">
    <source>
        <dbReference type="EMBL" id="AFZ16889.1"/>
    </source>
</evidence>
<dbReference type="InterPro" id="IPR000700">
    <property type="entry name" value="PAS-assoc_C"/>
</dbReference>
<dbReference type="InterPro" id="IPR036097">
    <property type="entry name" value="HisK_dim/P_sf"/>
</dbReference>
<dbReference type="InterPro" id="IPR035965">
    <property type="entry name" value="PAS-like_dom_sf"/>
</dbReference>
<accession>K9WAT7</accession>
<dbReference type="CDD" id="cd00075">
    <property type="entry name" value="HATPase"/>
    <property type="match status" value="1"/>
</dbReference>
<evidence type="ECO:0000259" key="10">
    <source>
        <dbReference type="PROSITE" id="PS50112"/>
    </source>
</evidence>
<dbReference type="InterPro" id="IPR003018">
    <property type="entry name" value="GAF"/>
</dbReference>
<feature type="domain" description="PAS" evidence="10">
    <location>
        <begin position="114"/>
        <end position="184"/>
    </location>
</feature>
<dbReference type="SMART" id="SM00388">
    <property type="entry name" value="HisKA"/>
    <property type="match status" value="1"/>
</dbReference>
<evidence type="ECO:0000256" key="4">
    <source>
        <dbReference type="ARBA" id="ARBA00022679"/>
    </source>
</evidence>
<comment type="catalytic activity">
    <reaction evidence="1">
        <text>ATP + protein L-histidine = ADP + protein N-phospho-L-histidine.</text>
        <dbReference type="EC" id="2.7.13.3"/>
    </reaction>
</comment>
<dbReference type="HOGENOM" id="CLU_012704_0_0_3"/>
<dbReference type="PATRIC" id="fig|1173027.3.peg.1095"/>
<dbReference type="Pfam" id="PF08448">
    <property type="entry name" value="PAS_4"/>
    <property type="match status" value="1"/>
</dbReference>
<dbReference type="Pfam" id="PF00512">
    <property type="entry name" value="HisKA"/>
    <property type="match status" value="1"/>
</dbReference>
<feature type="domain" description="PAC" evidence="11">
    <location>
        <begin position="623"/>
        <end position="675"/>
    </location>
</feature>
<dbReference type="Pfam" id="PF01590">
    <property type="entry name" value="GAF"/>
    <property type="match status" value="1"/>
</dbReference>
<dbReference type="FunFam" id="3.30.565.10:FF:000006">
    <property type="entry name" value="Sensor histidine kinase WalK"/>
    <property type="match status" value="1"/>
</dbReference>
<dbReference type="eggNOG" id="COG2205">
    <property type="taxonomic scope" value="Bacteria"/>
</dbReference>
<evidence type="ECO:0000256" key="8">
    <source>
        <dbReference type="SAM" id="Phobius"/>
    </source>
</evidence>
<name>K9WAT7_9CYAN</name>
<dbReference type="Gene3D" id="1.10.287.130">
    <property type="match status" value="1"/>
</dbReference>
<dbReference type="InterPro" id="IPR013656">
    <property type="entry name" value="PAS_4"/>
</dbReference>
<dbReference type="Gene3D" id="3.30.450.20">
    <property type="entry name" value="PAS domain"/>
    <property type="match status" value="4"/>
</dbReference>